<accession>A0A6H5FYH7</accession>
<gene>
    <name evidence="2" type="ORF">NTEN_LOCUS1775</name>
</gene>
<name>A0A6H5FYH7_9HEMI</name>
<keyword evidence="3" id="KW-1185">Reference proteome</keyword>
<organism evidence="2 3">
    <name type="scientific">Nesidiocoris tenuis</name>
    <dbReference type="NCBI Taxonomy" id="355587"/>
    <lineage>
        <taxon>Eukaryota</taxon>
        <taxon>Metazoa</taxon>
        <taxon>Ecdysozoa</taxon>
        <taxon>Arthropoda</taxon>
        <taxon>Hexapoda</taxon>
        <taxon>Insecta</taxon>
        <taxon>Pterygota</taxon>
        <taxon>Neoptera</taxon>
        <taxon>Paraneoptera</taxon>
        <taxon>Hemiptera</taxon>
        <taxon>Heteroptera</taxon>
        <taxon>Panheteroptera</taxon>
        <taxon>Cimicomorpha</taxon>
        <taxon>Miridae</taxon>
        <taxon>Dicyphina</taxon>
        <taxon>Nesidiocoris</taxon>
    </lineage>
</organism>
<evidence type="ECO:0000313" key="3">
    <source>
        <dbReference type="Proteomes" id="UP000479000"/>
    </source>
</evidence>
<feature type="compositionally biased region" description="Polar residues" evidence="1">
    <location>
        <begin position="182"/>
        <end position="191"/>
    </location>
</feature>
<proteinExistence type="predicted"/>
<dbReference type="AlphaFoldDB" id="A0A6H5FYH7"/>
<dbReference type="Proteomes" id="UP000479000">
    <property type="component" value="Unassembled WGS sequence"/>
</dbReference>
<reference evidence="2 3" key="1">
    <citation type="submission" date="2020-02" db="EMBL/GenBank/DDBJ databases">
        <authorList>
            <person name="Ferguson B K."/>
        </authorList>
    </citation>
    <scope>NUCLEOTIDE SEQUENCE [LARGE SCALE GENOMIC DNA]</scope>
</reference>
<dbReference type="EMBL" id="CADCXU010002861">
    <property type="protein sequence ID" value="CAA9994972.1"/>
    <property type="molecule type" value="Genomic_DNA"/>
</dbReference>
<evidence type="ECO:0000256" key="1">
    <source>
        <dbReference type="SAM" id="MobiDB-lite"/>
    </source>
</evidence>
<sequence>MSDEYQQVTIIDDHRDDYNGQKSFKVLKSFELGGARWKDCLVCGRGSAGQEVSARSAIRIGLNRALYERGSQGFERTICGNRSNNVANVSRRRQISPPLPYIRRLLQQRRYQISLSSCVPCFTGVRCFYVLCSFVCVFLRNGAYLIIVTGDFTLLLVSNRHLVTDRSYEKSEEKTHYGAETPKQNESTNNGLGERFRTGSERWQKFKLFSCLARNCQPKKVREGWLQLKNKKTEISKIRLKGLRRACNLKKVRAPRRNRMDGFRDSS</sequence>
<protein>
    <submittedName>
        <fullName evidence="2">Uncharacterized protein</fullName>
    </submittedName>
</protein>
<feature type="region of interest" description="Disordered" evidence="1">
    <location>
        <begin position="173"/>
        <end position="195"/>
    </location>
</feature>
<evidence type="ECO:0000313" key="2">
    <source>
        <dbReference type="EMBL" id="CAA9994972.1"/>
    </source>
</evidence>